<organism evidence="2 3">
    <name type="scientific">Schaedlerella arabinosiphila</name>
    <dbReference type="NCBI Taxonomy" id="2044587"/>
    <lineage>
        <taxon>Bacteria</taxon>
        <taxon>Bacillati</taxon>
        <taxon>Bacillota</taxon>
        <taxon>Clostridia</taxon>
        <taxon>Lachnospirales</taxon>
        <taxon>Lachnospiraceae</taxon>
        <taxon>Schaedlerella</taxon>
    </lineage>
</organism>
<dbReference type="EMBL" id="VIRB01000094">
    <property type="protein sequence ID" value="NDO69978.1"/>
    <property type="molecule type" value="Genomic_DNA"/>
</dbReference>
<reference evidence="2 3" key="1">
    <citation type="submission" date="2019-07" db="EMBL/GenBank/DDBJ databases">
        <title>Draft genome sequences of 15 bacterial species constituting the stable defined intestinal microbiota of the GM15 gnotobiotic mouse model.</title>
        <authorList>
            <person name="Elie C."/>
            <person name="Mathieu A."/>
            <person name="Saliou A."/>
            <person name="Darnaud M."/>
            <person name="Leulier F."/>
            <person name="Tamellini A."/>
        </authorList>
    </citation>
    <scope>NUCLEOTIDE SEQUENCE [LARGE SCALE GENOMIC DNA]</scope>
    <source>
        <strain evidence="3">ASF 502</strain>
    </source>
</reference>
<dbReference type="Proteomes" id="UP000474104">
    <property type="component" value="Unassembled WGS sequence"/>
</dbReference>
<feature type="transmembrane region" description="Helical" evidence="1">
    <location>
        <begin position="83"/>
        <end position="105"/>
    </location>
</feature>
<feature type="transmembrane region" description="Helical" evidence="1">
    <location>
        <begin position="56"/>
        <end position="76"/>
    </location>
</feature>
<keyword evidence="1" id="KW-0472">Membrane</keyword>
<comment type="caution">
    <text evidence="2">The sequence shown here is derived from an EMBL/GenBank/DDBJ whole genome shotgun (WGS) entry which is preliminary data.</text>
</comment>
<dbReference type="AlphaFoldDB" id="A0A9X5CB00"/>
<evidence type="ECO:0000256" key="1">
    <source>
        <dbReference type="SAM" id="Phobius"/>
    </source>
</evidence>
<protein>
    <submittedName>
        <fullName evidence="2">DUF3796 domain-containing protein</fullName>
    </submittedName>
</protein>
<evidence type="ECO:0000313" key="2">
    <source>
        <dbReference type="EMBL" id="NDO69978.1"/>
    </source>
</evidence>
<dbReference type="RefSeq" id="WP_004076921.1">
    <property type="nucleotide sequence ID" value="NZ_VIRB01000094.1"/>
</dbReference>
<keyword evidence="1" id="KW-0812">Transmembrane</keyword>
<name>A0A9X5CB00_9FIRM</name>
<proteinExistence type="predicted"/>
<feature type="transmembrane region" description="Helical" evidence="1">
    <location>
        <begin position="7"/>
        <end position="36"/>
    </location>
</feature>
<keyword evidence="1" id="KW-1133">Transmembrane helix</keyword>
<accession>A0A9X5CB00</accession>
<sequence length="116" mass="13025">MKNWYGCIGFVSLLGVWGLIGSEPLFLSFFAFALFFEYFWVTPDEMFVDTIKRCASWAFFANLFITTAATFALSYFKMSSNPLAAGTALGFGISIAIFAFSTFVLEIKERVNTKND</sequence>
<dbReference type="OrthoDB" id="2051475at2"/>
<evidence type="ECO:0000313" key="3">
    <source>
        <dbReference type="Proteomes" id="UP000474104"/>
    </source>
</evidence>
<gene>
    <name evidence="2" type="ORF">FMM80_15390</name>
</gene>